<evidence type="ECO:0000256" key="4">
    <source>
        <dbReference type="SAM" id="MobiDB-lite"/>
    </source>
</evidence>
<dbReference type="InterPro" id="IPR010982">
    <property type="entry name" value="Lambda_DNA-bd_dom_sf"/>
</dbReference>
<dbReference type="Gene3D" id="1.10.260.40">
    <property type="entry name" value="lambda repressor-like DNA-binding domains"/>
    <property type="match status" value="1"/>
</dbReference>
<dbReference type="CDD" id="cd06267">
    <property type="entry name" value="PBP1_LacI_sugar_binding-like"/>
    <property type="match status" value="1"/>
</dbReference>
<keyword evidence="1" id="KW-0805">Transcription regulation</keyword>
<dbReference type="PANTHER" id="PTHR30146:SF109">
    <property type="entry name" value="HTH-TYPE TRANSCRIPTIONAL REGULATOR GALS"/>
    <property type="match status" value="1"/>
</dbReference>
<keyword evidence="7" id="KW-1185">Reference proteome</keyword>
<accession>A0ABT0ZST6</accession>
<dbReference type="Proteomes" id="UP001165283">
    <property type="component" value="Unassembled WGS sequence"/>
</dbReference>
<dbReference type="Pfam" id="PF13377">
    <property type="entry name" value="Peripla_BP_3"/>
    <property type="match status" value="1"/>
</dbReference>
<dbReference type="Gene3D" id="3.40.50.2300">
    <property type="match status" value="2"/>
</dbReference>
<dbReference type="InterPro" id="IPR046335">
    <property type="entry name" value="LacI/GalR-like_sensor"/>
</dbReference>
<dbReference type="SUPFAM" id="SSF53822">
    <property type="entry name" value="Periplasmic binding protein-like I"/>
    <property type="match status" value="1"/>
</dbReference>
<dbReference type="RefSeq" id="WP_252435370.1">
    <property type="nucleotide sequence ID" value="NZ_JAGSOV010000006.1"/>
</dbReference>
<proteinExistence type="predicted"/>
<evidence type="ECO:0000256" key="3">
    <source>
        <dbReference type="ARBA" id="ARBA00023163"/>
    </source>
</evidence>
<evidence type="ECO:0000313" key="7">
    <source>
        <dbReference type="Proteomes" id="UP001165283"/>
    </source>
</evidence>
<dbReference type="GO" id="GO:0003677">
    <property type="term" value="F:DNA binding"/>
    <property type="evidence" value="ECO:0007669"/>
    <property type="project" value="UniProtKB-KW"/>
</dbReference>
<keyword evidence="2 6" id="KW-0238">DNA-binding</keyword>
<dbReference type="CDD" id="cd01392">
    <property type="entry name" value="HTH_LacI"/>
    <property type="match status" value="1"/>
</dbReference>
<evidence type="ECO:0000313" key="6">
    <source>
        <dbReference type="EMBL" id="MCO1653779.1"/>
    </source>
</evidence>
<protein>
    <submittedName>
        <fullName evidence="6">LacI family DNA-binding transcriptional regulator</fullName>
    </submittedName>
</protein>
<dbReference type="PROSITE" id="PS50932">
    <property type="entry name" value="HTH_LACI_2"/>
    <property type="match status" value="1"/>
</dbReference>
<dbReference type="SMART" id="SM00354">
    <property type="entry name" value="HTH_LACI"/>
    <property type="match status" value="1"/>
</dbReference>
<comment type="caution">
    <text evidence="6">The sequence shown here is derived from an EMBL/GenBank/DDBJ whole genome shotgun (WGS) entry which is preliminary data.</text>
</comment>
<dbReference type="EMBL" id="JAGSOV010000006">
    <property type="protein sequence ID" value="MCO1653779.1"/>
    <property type="molecule type" value="Genomic_DNA"/>
</dbReference>
<feature type="region of interest" description="Disordered" evidence="4">
    <location>
        <begin position="321"/>
        <end position="340"/>
    </location>
</feature>
<dbReference type="InterPro" id="IPR000843">
    <property type="entry name" value="HTH_LacI"/>
</dbReference>
<dbReference type="InterPro" id="IPR028082">
    <property type="entry name" value="Peripla_BP_I"/>
</dbReference>
<dbReference type="SUPFAM" id="SSF47413">
    <property type="entry name" value="lambda repressor-like DNA-binding domains"/>
    <property type="match status" value="1"/>
</dbReference>
<dbReference type="Pfam" id="PF00356">
    <property type="entry name" value="LacI"/>
    <property type="match status" value="1"/>
</dbReference>
<dbReference type="PANTHER" id="PTHR30146">
    <property type="entry name" value="LACI-RELATED TRANSCRIPTIONAL REPRESSOR"/>
    <property type="match status" value="1"/>
</dbReference>
<gene>
    <name evidence="6" type="ORF">KDL28_01790</name>
</gene>
<name>A0ABT0ZST6_9PSEU</name>
<keyword evidence="3" id="KW-0804">Transcription</keyword>
<reference evidence="6" key="1">
    <citation type="submission" date="2021-04" db="EMBL/GenBank/DDBJ databases">
        <title>Pseudonocardia sp. nov., isolated from sandy soil of mangrove forest.</title>
        <authorList>
            <person name="Zan Z."/>
            <person name="Huang R."/>
            <person name="Liu W."/>
        </authorList>
    </citation>
    <scope>NUCLEOTIDE SEQUENCE</scope>
    <source>
        <strain evidence="6">S2-4</strain>
    </source>
</reference>
<evidence type="ECO:0000259" key="5">
    <source>
        <dbReference type="PROSITE" id="PS50932"/>
    </source>
</evidence>
<feature type="domain" description="HTH lacI-type" evidence="5">
    <location>
        <begin position="4"/>
        <end position="58"/>
    </location>
</feature>
<evidence type="ECO:0000256" key="2">
    <source>
        <dbReference type="ARBA" id="ARBA00023125"/>
    </source>
</evidence>
<organism evidence="6 7">
    <name type="scientific">Pseudonocardia humida</name>
    <dbReference type="NCBI Taxonomy" id="2800819"/>
    <lineage>
        <taxon>Bacteria</taxon>
        <taxon>Bacillati</taxon>
        <taxon>Actinomycetota</taxon>
        <taxon>Actinomycetes</taxon>
        <taxon>Pseudonocardiales</taxon>
        <taxon>Pseudonocardiaceae</taxon>
        <taxon>Pseudonocardia</taxon>
    </lineage>
</organism>
<evidence type="ECO:0000256" key="1">
    <source>
        <dbReference type="ARBA" id="ARBA00023015"/>
    </source>
</evidence>
<sequence>MSGPTIYDVARSAGVATSTVSRAFTNPARVGEATRTRVLEVARELGYEPNPHARALTSNRTQTVAMVVSDITNPHFFELIRGAEMRAKAAEYTLVLVNAEESPRIEQEQIRRVARSVDGFLLAASRQPDADLAELAASRPVVLINRQVRGVPSVVVEHSEGCRQMVAHLASLGHTSLVYLAGPRNSWMAGSRWAAIRAAATELGVTAHRSGPYAPTVSSGGAAADAAIGTGASAIIAHNDLLAIGVLRRLAQRSVRVPDDVSVVGFDDIFAADLCTPALTTLGGPHEQVGRAAVEILLDSLTTRQDRRPALHVAPPSQLVIRDSTGTPLGAAPQRQGGAG</sequence>